<proteinExistence type="predicted"/>
<dbReference type="KEGG" id="vmo:VMUT_1042"/>
<reference evidence="1 2" key="1">
    <citation type="journal article" date="2011" name="J. Bacteriol.">
        <title>Complete genome sequence of 'Vulcanisaeta moutnovskia' strain 768-28, a novel member of the hyperthermophilic crenarchaeal genus vulcanisaeta.</title>
        <authorList>
            <person name="Gumerov V.M."/>
            <person name="Mardanov A.V."/>
            <person name="Beletsky A.V."/>
            <person name="Prokofeva M.I."/>
            <person name="Bonch-Osmolovskaya E.A."/>
            <person name="Ravin N.V."/>
            <person name="Skryabin K.G."/>
        </authorList>
    </citation>
    <scope>NUCLEOTIDE SEQUENCE [LARGE SCALE GENOMIC DNA]</scope>
    <source>
        <strain evidence="1 2">768-28</strain>
    </source>
</reference>
<evidence type="ECO:0000313" key="2">
    <source>
        <dbReference type="Proteomes" id="UP000007485"/>
    </source>
</evidence>
<gene>
    <name evidence="1" type="ordered locus">VMUT_1042</name>
</gene>
<accession>F0QXT6</accession>
<sequence>MKRKAVRMGIWWRMQPLKRALLDATIMFLRRGGVVRAVRLINMIKEIVQELLTYILSRKVVFVAYLVGKELVRRFREYLGIVNDVKYIIHLGIQWLNTPLIYRGP</sequence>
<dbReference type="HOGENOM" id="CLU_153631_0_0_2"/>
<protein>
    <submittedName>
        <fullName evidence="1">Uncharacterized protein</fullName>
    </submittedName>
</protein>
<organism evidence="1 2">
    <name type="scientific">Vulcanisaeta moutnovskia (strain 768-28)</name>
    <dbReference type="NCBI Taxonomy" id="985053"/>
    <lineage>
        <taxon>Archaea</taxon>
        <taxon>Thermoproteota</taxon>
        <taxon>Thermoprotei</taxon>
        <taxon>Thermoproteales</taxon>
        <taxon>Thermoproteaceae</taxon>
        <taxon>Vulcanisaeta</taxon>
    </lineage>
</organism>
<dbReference type="eggNOG" id="arCOG05428">
    <property type="taxonomic scope" value="Archaea"/>
</dbReference>
<keyword evidence="2" id="KW-1185">Reference proteome</keyword>
<name>F0QXT6_VULM7</name>
<evidence type="ECO:0000313" key="1">
    <source>
        <dbReference type="EMBL" id="ADY01249.1"/>
    </source>
</evidence>
<dbReference type="Proteomes" id="UP000007485">
    <property type="component" value="Chromosome"/>
</dbReference>
<dbReference type="EMBL" id="CP002529">
    <property type="protein sequence ID" value="ADY01249.1"/>
    <property type="molecule type" value="Genomic_DNA"/>
</dbReference>
<dbReference type="AlphaFoldDB" id="F0QXT6"/>
<dbReference type="STRING" id="985053.VMUT_1042"/>